<accession>A0ABR7LZ58</accession>
<dbReference type="Proteomes" id="UP000805614">
    <property type="component" value="Unassembled WGS sequence"/>
</dbReference>
<evidence type="ECO:0000256" key="2">
    <source>
        <dbReference type="SAM" id="Phobius"/>
    </source>
</evidence>
<evidence type="ECO:0000313" key="4">
    <source>
        <dbReference type="Proteomes" id="UP000805614"/>
    </source>
</evidence>
<dbReference type="EMBL" id="JABVEC010000037">
    <property type="protein sequence ID" value="MBC6470137.1"/>
    <property type="molecule type" value="Genomic_DNA"/>
</dbReference>
<evidence type="ECO:0008006" key="5">
    <source>
        <dbReference type="Google" id="ProtNLM"/>
    </source>
</evidence>
<gene>
    <name evidence="3" type="ORF">HKK74_32310</name>
</gene>
<feature type="region of interest" description="Disordered" evidence="1">
    <location>
        <begin position="41"/>
        <end position="114"/>
    </location>
</feature>
<protein>
    <recommendedName>
        <fullName evidence="5">Small secreted hydrophilic protein</fullName>
    </recommendedName>
</protein>
<comment type="caution">
    <text evidence="3">The sequence shown here is derived from an EMBL/GenBank/DDBJ whole genome shotgun (WGS) entry which is preliminary data.</text>
</comment>
<evidence type="ECO:0000313" key="3">
    <source>
        <dbReference type="EMBL" id="MBC6470137.1"/>
    </source>
</evidence>
<organism evidence="3 4">
    <name type="scientific">Actinomadura alba</name>
    <dbReference type="NCBI Taxonomy" id="406431"/>
    <lineage>
        <taxon>Bacteria</taxon>
        <taxon>Bacillati</taxon>
        <taxon>Actinomycetota</taxon>
        <taxon>Actinomycetes</taxon>
        <taxon>Streptosporangiales</taxon>
        <taxon>Thermomonosporaceae</taxon>
        <taxon>Actinomadura</taxon>
    </lineage>
</organism>
<feature type="transmembrane region" description="Helical" evidence="2">
    <location>
        <begin position="6"/>
        <end position="27"/>
    </location>
</feature>
<keyword evidence="2" id="KW-1133">Transmembrane helix</keyword>
<sequence length="114" mass="11466">MNVQWIATVASIGALGGLFLGVGLPVLQQPEAVAPINVVVPVAGDPPAPRVRADDTDDDADDGGGRVSTGTAEQDDDRDDRPRRGPVSGDGDDGAADDGDDDGGDDDGPDDGDD</sequence>
<proteinExistence type="predicted"/>
<evidence type="ECO:0000256" key="1">
    <source>
        <dbReference type="SAM" id="MobiDB-lite"/>
    </source>
</evidence>
<reference evidence="3 4" key="1">
    <citation type="submission" date="2020-06" db="EMBL/GenBank/DDBJ databases">
        <title>Actinomadura xiongansis sp. nov., isolated from soil of Baiyangdian.</title>
        <authorList>
            <person name="Zhang X."/>
        </authorList>
    </citation>
    <scope>NUCLEOTIDE SEQUENCE [LARGE SCALE GENOMIC DNA]</scope>
    <source>
        <strain evidence="3 4">HBUM206468</strain>
    </source>
</reference>
<keyword evidence="2" id="KW-0812">Transmembrane</keyword>
<feature type="compositionally biased region" description="Acidic residues" evidence="1">
    <location>
        <begin position="90"/>
        <end position="114"/>
    </location>
</feature>
<dbReference type="RefSeq" id="WP_187247186.1">
    <property type="nucleotide sequence ID" value="NZ_BAAAOK010000009.1"/>
</dbReference>
<keyword evidence="2" id="KW-0472">Membrane</keyword>
<keyword evidence="4" id="KW-1185">Reference proteome</keyword>
<name>A0ABR7LZ58_9ACTN</name>